<dbReference type="Proteomes" id="UP001144471">
    <property type="component" value="Unassembled WGS sequence"/>
</dbReference>
<evidence type="ECO:0000313" key="2">
    <source>
        <dbReference type="EMBL" id="GLI57703.1"/>
    </source>
</evidence>
<feature type="region of interest" description="Disordered" evidence="1">
    <location>
        <begin position="1"/>
        <end position="22"/>
    </location>
</feature>
<gene>
    <name evidence="2" type="ORF">PM10SUCC1_32170</name>
</gene>
<keyword evidence="3" id="KW-1185">Reference proteome</keyword>
<protein>
    <submittedName>
        <fullName evidence="2">Uncharacterized protein</fullName>
    </submittedName>
</protein>
<evidence type="ECO:0000256" key="1">
    <source>
        <dbReference type="SAM" id="MobiDB-lite"/>
    </source>
</evidence>
<dbReference type="RefSeq" id="WP_281837379.1">
    <property type="nucleotide sequence ID" value="NZ_BSDY01000023.1"/>
</dbReference>
<comment type="caution">
    <text evidence="2">The sequence shown here is derived from an EMBL/GenBank/DDBJ whole genome shotgun (WGS) entry which is preliminary data.</text>
</comment>
<name>A0A9W6GNC1_9FUSO</name>
<proteinExistence type="predicted"/>
<dbReference type="EMBL" id="BSDY01000023">
    <property type="protein sequence ID" value="GLI57703.1"/>
    <property type="molecule type" value="Genomic_DNA"/>
</dbReference>
<dbReference type="AlphaFoldDB" id="A0A9W6GNC1"/>
<evidence type="ECO:0000313" key="3">
    <source>
        <dbReference type="Proteomes" id="UP001144471"/>
    </source>
</evidence>
<organism evidence="2 3">
    <name type="scientific">Propionigenium maris DSM 9537</name>
    <dbReference type="NCBI Taxonomy" id="1123000"/>
    <lineage>
        <taxon>Bacteria</taxon>
        <taxon>Fusobacteriati</taxon>
        <taxon>Fusobacteriota</taxon>
        <taxon>Fusobacteriia</taxon>
        <taxon>Fusobacteriales</taxon>
        <taxon>Fusobacteriaceae</taxon>
        <taxon>Propionigenium</taxon>
    </lineage>
</organism>
<reference evidence="2" key="1">
    <citation type="submission" date="2022-12" db="EMBL/GenBank/DDBJ databases">
        <title>Reference genome sequencing for broad-spectrum identification of bacterial and archaeal isolates by mass spectrometry.</title>
        <authorList>
            <person name="Sekiguchi Y."/>
            <person name="Tourlousse D.M."/>
        </authorList>
    </citation>
    <scope>NUCLEOTIDE SEQUENCE</scope>
    <source>
        <strain evidence="2">10succ1</strain>
    </source>
</reference>
<accession>A0A9W6GNC1</accession>
<sequence>MNSDVMARLKKQSGSFRKKTESVPKPAAGNIVLQAEVIGDFNLTDNEGLNKYLLEKSIELQTLQAKTSLSLGKVFEEVFQKLGGKNQHDGTYVAWLEGNGFNRMTALRHRRRHQMYTLVNSDKGKAFVATLPVKVIDSVYRHNDFSGIISIIDDGITREELEVMLVPTPVIDIPVYNPKETEKVYKSVSKLWRAVSLEKVSDENAESFEKDMKKVERILSKWQEEKEEEGK</sequence>